<proteinExistence type="predicted"/>
<dbReference type="EMBL" id="CP014518">
    <property type="protein sequence ID" value="AMM32545.1"/>
    <property type="molecule type" value="Genomic_DNA"/>
</dbReference>
<name>A0A127A1P3_9MICC</name>
<evidence type="ECO:0000313" key="1">
    <source>
        <dbReference type="EMBL" id="AMM32545.1"/>
    </source>
</evidence>
<dbReference type="STRING" id="37927.SA2016_1871"/>
<reference evidence="1 2" key="1">
    <citation type="submission" date="2016-02" db="EMBL/GenBank/DDBJ databases">
        <title>Complete genome of Sinomonas atrocyanea KCTC 3377.</title>
        <authorList>
            <person name="Kim K.M."/>
        </authorList>
    </citation>
    <scope>NUCLEOTIDE SEQUENCE [LARGE SCALE GENOMIC DNA]</scope>
    <source>
        <strain evidence="1 2">KCTC 3377</strain>
    </source>
</reference>
<dbReference type="AlphaFoldDB" id="A0A127A1P3"/>
<gene>
    <name evidence="1" type="ORF">SA2016_1871</name>
</gene>
<dbReference type="KEGG" id="satk:SA2016_1871"/>
<protein>
    <recommendedName>
        <fullName evidence="3">DNA-binding protein</fullName>
    </recommendedName>
</protein>
<sequence length="105" mass="11414">MADATAPVRLEGFGGLPERGLVSGEGLVRSLTFVPVDEAPRLTAVIEDERERPGSGPALCLVWLGRRRISGVNAGTRLRFSGMLAHFHGVPTIYNPRYEILAQED</sequence>
<accession>A0A127A1P3</accession>
<dbReference type="Proteomes" id="UP000070134">
    <property type="component" value="Chromosome"/>
</dbReference>
<evidence type="ECO:0000313" key="2">
    <source>
        <dbReference type="Proteomes" id="UP000070134"/>
    </source>
</evidence>
<keyword evidence="2" id="KW-1185">Reference proteome</keyword>
<dbReference type="RefSeq" id="WP_066497512.1">
    <property type="nucleotide sequence ID" value="NZ_BJMO01000001.1"/>
</dbReference>
<evidence type="ECO:0008006" key="3">
    <source>
        <dbReference type="Google" id="ProtNLM"/>
    </source>
</evidence>
<organism evidence="1 2">
    <name type="scientific">Sinomonas atrocyanea</name>
    <dbReference type="NCBI Taxonomy" id="37927"/>
    <lineage>
        <taxon>Bacteria</taxon>
        <taxon>Bacillati</taxon>
        <taxon>Actinomycetota</taxon>
        <taxon>Actinomycetes</taxon>
        <taxon>Micrococcales</taxon>
        <taxon>Micrococcaceae</taxon>
        <taxon>Sinomonas</taxon>
    </lineage>
</organism>